<organism evidence="1 2">
    <name type="scientific">Alistipes finegoldii</name>
    <dbReference type="NCBI Taxonomy" id="214856"/>
    <lineage>
        <taxon>Bacteria</taxon>
        <taxon>Pseudomonadati</taxon>
        <taxon>Bacteroidota</taxon>
        <taxon>Bacteroidia</taxon>
        <taxon>Bacteroidales</taxon>
        <taxon>Rikenellaceae</taxon>
        <taxon>Alistipes</taxon>
    </lineage>
</organism>
<dbReference type="Proteomes" id="UP001181347">
    <property type="component" value="Unassembled WGS sequence"/>
</dbReference>
<gene>
    <name evidence="1" type="ORF">RVH17_09510</name>
</gene>
<evidence type="ECO:0000313" key="2">
    <source>
        <dbReference type="Proteomes" id="UP001181347"/>
    </source>
</evidence>
<dbReference type="RefSeq" id="WP_195664927.1">
    <property type="nucleotide sequence ID" value="NZ_CALCKD010000037.1"/>
</dbReference>
<proteinExistence type="predicted"/>
<dbReference type="AlphaFoldDB" id="A0AAE4LLP3"/>
<name>A0AAE4LLP3_9BACT</name>
<dbReference type="EMBL" id="JAWDES010000005">
    <property type="protein sequence ID" value="MDU0260346.1"/>
    <property type="molecule type" value="Genomic_DNA"/>
</dbReference>
<reference evidence="1" key="1">
    <citation type="submission" date="2023-10" db="EMBL/GenBank/DDBJ databases">
        <title>Genome Sequence of the Bacteria from From Gut Wall in Crohn's Disease.</title>
        <authorList>
            <person name="Rodriguez-Palacios A."/>
        </authorList>
    </citation>
    <scope>NUCLEOTIDE SEQUENCE</scope>
    <source>
        <strain evidence="1">CavFT-hAR58</strain>
    </source>
</reference>
<accession>A0AAE4LLP3</accession>
<protein>
    <submittedName>
        <fullName evidence="1">Uncharacterized protein</fullName>
    </submittedName>
</protein>
<sequence>MKYWKQGFYETPIEGAIEITNERFEELIDGQNAGKMITEDEQGRPVLTECVETSPVMTYEERVQTLIREQYSIADELAILRQRDTKPDEFAAYFEYAEQCKTQAEKQMQL</sequence>
<evidence type="ECO:0000313" key="1">
    <source>
        <dbReference type="EMBL" id="MDU0260346.1"/>
    </source>
</evidence>
<comment type="caution">
    <text evidence="1">The sequence shown here is derived from an EMBL/GenBank/DDBJ whole genome shotgun (WGS) entry which is preliminary data.</text>
</comment>